<sequence>MKINFTPETYEALINRANRENKAAAALVSELITTILNKEETNEPKKKSNNLR</sequence>
<name>A0A9X4JP47_9ENTR</name>
<reference evidence="1" key="1">
    <citation type="submission" date="2022-01" db="EMBL/GenBank/DDBJ databases">
        <title>Genetic Characterization of Carbapenem-resistant Citrobacter spp. from China: a multicenter study.</title>
        <authorList>
            <person name="Ye L."/>
        </authorList>
    </citation>
    <scope>NUCLEOTIDE SEQUENCE</scope>
    <source>
        <strain evidence="1">IR5432</strain>
    </source>
</reference>
<organism evidence="1 2">
    <name type="scientific">Citrobacter portucalensis</name>
    <dbReference type="NCBI Taxonomy" id="1639133"/>
    <lineage>
        <taxon>Bacteria</taxon>
        <taxon>Pseudomonadati</taxon>
        <taxon>Pseudomonadota</taxon>
        <taxon>Gammaproteobacteria</taxon>
        <taxon>Enterobacterales</taxon>
        <taxon>Enterobacteriaceae</taxon>
        <taxon>Citrobacter</taxon>
        <taxon>Citrobacter freundii complex</taxon>
    </lineage>
</organism>
<dbReference type="AlphaFoldDB" id="A0A9X4JP47"/>
<dbReference type="RefSeq" id="WP_023303154.1">
    <property type="nucleotide sequence ID" value="NZ_JAKIHW010000029.1"/>
</dbReference>
<evidence type="ECO:0000313" key="2">
    <source>
        <dbReference type="Proteomes" id="UP001147005"/>
    </source>
</evidence>
<accession>A0A9X4JP47</accession>
<comment type="caution">
    <text evidence="1">The sequence shown here is derived from an EMBL/GenBank/DDBJ whole genome shotgun (WGS) entry which is preliminary data.</text>
</comment>
<protein>
    <submittedName>
        <fullName evidence="1">Uncharacterized protein</fullName>
    </submittedName>
</protein>
<dbReference type="EMBL" id="JAKIHW010000029">
    <property type="protein sequence ID" value="MDE9620388.1"/>
    <property type="molecule type" value="Genomic_DNA"/>
</dbReference>
<evidence type="ECO:0000313" key="1">
    <source>
        <dbReference type="EMBL" id="MDE9620388.1"/>
    </source>
</evidence>
<gene>
    <name evidence="1" type="ORF">L2111_20270</name>
</gene>
<proteinExistence type="predicted"/>
<dbReference type="Proteomes" id="UP001147005">
    <property type="component" value="Unassembled WGS sequence"/>
</dbReference>